<name>J4GIL9_9APHY</name>
<dbReference type="Proteomes" id="UP000006352">
    <property type="component" value="Unassembled WGS sequence"/>
</dbReference>
<protein>
    <submittedName>
        <fullName evidence="1">Uncharacterized protein</fullName>
    </submittedName>
</protein>
<sequence>MKVDISEPIELLALNNGSWPVLWDYAKAYNTDNYELAEAVVSMARGDVTYRPGMMAIVDDVVLDAKKITWIYKSKIAVPDIIVLGIADAECWV</sequence>
<organism evidence="1 2">
    <name type="scientific">Fibroporia radiculosa</name>
    <dbReference type="NCBI Taxonomy" id="599839"/>
    <lineage>
        <taxon>Eukaryota</taxon>
        <taxon>Fungi</taxon>
        <taxon>Dikarya</taxon>
        <taxon>Basidiomycota</taxon>
        <taxon>Agaricomycotina</taxon>
        <taxon>Agaricomycetes</taxon>
        <taxon>Polyporales</taxon>
        <taxon>Fibroporiaceae</taxon>
        <taxon>Fibroporia</taxon>
    </lineage>
</organism>
<reference evidence="1 2" key="1">
    <citation type="journal article" date="2012" name="Appl. Environ. Microbiol.">
        <title>Short-read sequencing for genomic analysis of the brown rot fungus Fibroporia radiculosa.</title>
        <authorList>
            <person name="Tang J.D."/>
            <person name="Perkins A.D."/>
            <person name="Sonstegard T.S."/>
            <person name="Schroeder S.G."/>
            <person name="Burgess S.C."/>
            <person name="Diehl S.V."/>
        </authorList>
    </citation>
    <scope>NUCLEOTIDE SEQUENCE [LARGE SCALE GENOMIC DNA]</scope>
    <source>
        <strain evidence="1 2">TFFH 294</strain>
    </source>
</reference>
<evidence type="ECO:0000313" key="2">
    <source>
        <dbReference type="Proteomes" id="UP000006352"/>
    </source>
</evidence>
<keyword evidence="2" id="KW-1185">Reference proteome</keyword>
<dbReference type="AlphaFoldDB" id="J4GIL9"/>
<evidence type="ECO:0000313" key="1">
    <source>
        <dbReference type="EMBL" id="CCM06683.1"/>
    </source>
</evidence>
<dbReference type="HOGENOM" id="CLU_2399711_0_0_1"/>
<proteinExistence type="predicted"/>
<accession>J4GIL9</accession>
<gene>
    <name evidence="1" type="ORF">FIBRA_08968</name>
</gene>
<dbReference type="InParanoid" id="J4GIL9"/>
<dbReference type="RefSeq" id="XP_012185966.1">
    <property type="nucleotide sequence ID" value="XM_012330576.1"/>
</dbReference>
<dbReference type="GeneID" id="24101583"/>
<dbReference type="EMBL" id="HE797450">
    <property type="protein sequence ID" value="CCM06683.1"/>
    <property type="molecule type" value="Genomic_DNA"/>
</dbReference>